<dbReference type="RefSeq" id="WP_039420215.1">
    <property type="nucleotide sequence ID" value="NZ_JRAI01000014.1"/>
</dbReference>
<dbReference type="GO" id="GO:0000731">
    <property type="term" value="P:DNA synthesis involved in DNA repair"/>
    <property type="evidence" value="ECO:0007669"/>
    <property type="project" value="TreeGrafter"/>
</dbReference>
<dbReference type="EMBL" id="JRAI01000014">
    <property type="protein sequence ID" value="KGN87428.1"/>
    <property type="molecule type" value="Genomic_DNA"/>
</dbReference>
<dbReference type="SUPFAM" id="SSF52540">
    <property type="entry name" value="P-loop containing nucleoside triphosphate hydrolases"/>
    <property type="match status" value="1"/>
</dbReference>
<dbReference type="GO" id="GO:0006302">
    <property type="term" value="P:double-strand break repair"/>
    <property type="evidence" value="ECO:0007669"/>
    <property type="project" value="TreeGrafter"/>
</dbReference>
<gene>
    <name evidence="2" type="ORF">HR08_02245</name>
</gene>
<dbReference type="Proteomes" id="UP000030130">
    <property type="component" value="Unassembled WGS sequence"/>
</dbReference>
<dbReference type="OrthoDB" id="1023918at2"/>
<name>A0A0A2F8X6_9PORP</name>
<proteinExistence type="predicted"/>
<evidence type="ECO:0000259" key="1">
    <source>
        <dbReference type="Pfam" id="PF02463"/>
    </source>
</evidence>
<dbReference type="Pfam" id="PF02463">
    <property type="entry name" value="SMC_N"/>
    <property type="match status" value="1"/>
</dbReference>
<dbReference type="InterPro" id="IPR003395">
    <property type="entry name" value="RecF/RecN/SMC_N"/>
</dbReference>
<feature type="domain" description="RecF/RecN/SMC N-terminal" evidence="1">
    <location>
        <begin position="2"/>
        <end position="272"/>
    </location>
</feature>
<organism evidence="2 3">
    <name type="scientific">Porphyromonas gulae</name>
    <dbReference type="NCBI Taxonomy" id="111105"/>
    <lineage>
        <taxon>Bacteria</taxon>
        <taxon>Pseudomonadati</taxon>
        <taxon>Bacteroidota</taxon>
        <taxon>Bacteroidia</taxon>
        <taxon>Bacteroidales</taxon>
        <taxon>Porphyromonadaceae</taxon>
        <taxon>Porphyromonas</taxon>
    </lineage>
</organism>
<protein>
    <recommendedName>
        <fullName evidence="1">RecF/RecN/SMC N-terminal domain-containing protein</fullName>
    </recommendedName>
</protein>
<evidence type="ECO:0000313" key="2">
    <source>
        <dbReference type="EMBL" id="KGN87428.1"/>
    </source>
</evidence>
<dbReference type="PANTHER" id="PTHR32182">
    <property type="entry name" value="DNA REPLICATION AND REPAIR PROTEIN RECF"/>
    <property type="match status" value="1"/>
</dbReference>
<evidence type="ECO:0000313" key="3">
    <source>
        <dbReference type="Proteomes" id="UP000030130"/>
    </source>
</evidence>
<comment type="caution">
    <text evidence="2">The sequence shown here is derived from an EMBL/GenBank/DDBJ whole genome shotgun (WGS) entry which is preliminary data.</text>
</comment>
<reference evidence="2 3" key="1">
    <citation type="submission" date="2014-08" db="EMBL/GenBank/DDBJ databases">
        <title>Porphyromonas gulae strain:COT-052_OH1451 Genome sequencing.</title>
        <authorList>
            <person name="Wallis C."/>
            <person name="Deusch O."/>
            <person name="O'Flynn C."/>
            <person name="Davis I."/>
            <person name="Jospin G."/>
            <person name="Darling A.E."/>
            <person name="Coil D.A."/>
            <person name="Alexiev A."/>
            <person name="Horsfall A."/>
            <person name="Kirkwood N."/>
            <person name="Harris S."/>
            <person name="Eisen J.A."/>
        </authorList>
    </citation>
    <scope>NUCLEOTIDE SEQUENCE [LARGE SCALE GENOMIC DNA]</scope>
    <source>
        <strain evidence="3">COT-052 OH1451</strain>
    </source>
</reference>
<sequence>MNKFEISSFKAFGDDAVVFDSPTTNTSSKNILCYGENGAGKSSIFEAFRFFFFWKRIKREKIPSTIIKEERKNAEQQLAESYRNEKSKQPCSVMINGQTRDKFCHEDYEAYLVCGKDLRTDDSIDIKVLLERCYLTESIASNLTREKALSIVDSVNSTLQEYFYYSAITLGPSQEDDFKIFIEDSIRGLRKSHPLGEYFNEALLNIISLLIVLSAIKDGANSERKRILVLDDVFSSIDMSNRSFLYRYITGEFEDFQLIILTHSTSFFNLFEYHINRESRKDNWEIFRLYEHQGRHKLFRHRWTTTKDLKEDLEKTSRDIEGIGNRIRQLFEDYVYLLGDLTTSGARQEVDKLIEDIIQGDKKKHYSFGVKKIETTLELVAKIREYINNADEDEKIEKIKKAVECFDKEQPPESLSNLLREMRIYQKSSLHPSSHGGQGIPNITKSEFFASLCILEKLEKLINKLSVGKI</sequence>
<dbReference type="InterPro" id="IPR027417">
    <property type="entry name" value="P-loop_NTPase"/>
</dbReference>
<dbReference type="PANTHER" id="PTHR32182:SF0">
    <property type="entry name" value="DNA REPLICATION AND REPAIR PROTEIN RECF"/>
    <property type="match status" value="1"/>
</dbReference>
<dbReference type="Gene3D" id="3.40.50.300">
    <property type="entry name" value="P-loop containing nucleotide triphosphate hydrolases"/>
    <property type="match status" value="2"/>
</dbReference>
<accession>A0A0A2F8X6</accession>
<dbReference type="AlphaFoldDB" id="A0A0A2F8X6"/>